<comment type="caution">
    <text evidence="1">The sequence shown here is derived from an EMBL/GenBank/DDBJ whole genome shotgun (WGS) entry which is preliminary data.</text>
</comment>
<organism evidence="1 2">
    <name type="scientific">Bacillus songklensis</name>
    <dbReference type="NCBI Taxonomy" id="1069116"/>
    <lineage>
        <taxon>Bacteria</taxon>
        <taxon>Bacillati</taxon>
        <taxon>Bacillota</taxon>
        <taxon>Bacilli</taxon>
        <taxon>Bacillales</taxon>
        <taxon>Bacillaceae</taxon>
        <taxon>Bacillus</taxon>
    </lineage>
</organism>
<reference evidence="2" key="1">
    <citation type="journal article" date="2019" name="Int. J. Syst. Evol. Microbiol.">
        <title>The Global Catalogue of Microorganisms (GCM) 10K type strain sequencing project: providing services to taxonomists for standard genome sequencing and annotation.</title>
        <authorList>
            <consortium name="The Broad Institute Genomics Platform"/>
            <consortium name="The Broad Institute Genome Sequencing Center for Infectious Disease"/>
            <person name="Wu L."/>
            <person name="Ma J."/>
        </authorList>
    </citation>
    <scope>NUCLEOTIDE SEQUENCE [LARGE SCALE GENOMIC DNA]</scope>
    <source>
        <strain evidence="2">CCUG 61889</strain>
    </source>
</reference>
<dbReference type="EMBL" id="JBHRZT010000068">
    <property type="protein sequence ID" value="MFC3885056.1"/>
    <property type="molecule type" value="Genomic_DNA"/>
</dbReference>
<accession>A0ABV8B477</accession>
<proteinExistence type="predicted"/>
<evidence type="ECO:0000313" key="2">
    <source>
        <dbReference type="Proteomes" id="UP001595752"/>
    </source>
</evidence>
<keyword evidence="2" id="KW-1185">Reference proteome</keyword>
<evidence type="ECO:0000313" key="1">
    <source>
        <dbReference type="EMBL" id="MFC3885056.1"/>
    </source>
</evidence>
<dbReference type="Proteomes" id="UP001595752">
    <property type="component" value="Unassembled WGS sequence"/>
</dbReference>
<protein>
    <submittedName>
        <fullName evidence="1">Uncharacterized protein</fullName>
    </submittedName>
</protein>
<sequence length="120" mass="13882">MVKSIDVSILPDVDIVVHHLRQKLPTVYIEKELIPYCDALNLVLKIGVKLDYTPMMLYLPARPKLTDSLVVQFQNINKVIATRNQNKEWFHDLFALFVALPSYLSLSWNEIEKTVIAMNQ</sequence>
<name>A0ABV8B477_9BACI</name>
<gene>
    <name evidence="1" type="ORF">ACFOU2_16915</name>
</gene>